<accession>F6XSU3</accession>
<sequence length="236" mass="25338">YLLFLWQGISRGPLVCGRQLQGTVSWDYSCALKVAFPTGDEDGDKIVGGYICPKNSVPYQVSLNTGGAHRCGGTLISPLWVLSAAHCYNPGIQVRLGEYNLRVLEDSEQFISAAKIFRHPDFNRRTVDNDIMLVKLATPAALDNHTVDTVALPTACALPGDECLLSGWGNTVSSGEKVPARLRCLDAPVISQRQCWSSYPGKITNNMFCGGFLKGGKDACQGDSGGPLVCNGQLQG</sequence>
<organism evidence="11 12">
    <name type="scientific">Ornithorhynchus anatinus</name>
    <name type="common">Duckbill platypus</name>
    <dbReference type="NCBI Taxonomy" id="9258"/>
    <lineage>
        <taxon>Eukaryota</taxon>
        <taxon>Metazoa</taxon>
        <taxon>Chordata</taxon>
        <taxon>Craniata</taxon>
        <taxon>Vertebrata</taxon>
        <taxon>Euteleostomi</taxon>
        <taxon>Mammalia</taxon>
        <taxon>Monotremata</taxon>
        <taxon>Ornithorhynchidae</taxon>
        <taxon>Ornithorhynchus</taxon>
    </lineage>
</organism>
<evidence type="ECO:0000256" key="6">
    <source>
        <dbReference type="ARBA" id="ARBA00023157"/>
    </source>
</evidence>
<dbReference type="PANTHER" id="PTHR24264:SF57">
    <property type="entry name" value="TRYPSIN-2"/>
    <property type="match status" value="1"/>
</dbReference>
<dbReference type="GeneTree" id="ENSGT01050000244883"/>
<dbReference type="GO" id="GO:0005615">
    <property type="term" value="C:extracellular space"/>
    <property type="evidence" value="ECO:0000318"/>
    <property type="project" value="GO_Central"/>
</dbReference>
<dbReference type="PANTHER" id="PTHR24264">
    <property type="entry name" value="TRYPSIN-RELATED"/>
    <property type="match status" value="1"/>
</dbReference>
<dbReference type="OMA" id="VISQRQC"/>
<dbReference type="InterPro" id="IPR050127">
    <property type="entry name" value="Serine_Proteases_S1"/>
</dbReference>
<dbReference type="PROSITE" id="PS50240">
    <property type="entry name" value="TRYPSIN_DOM"/>
    <property type="match status" value="1"/>
</dbReference>
<proteinExistence type="predicted"/>
<feature type="domain" description="Peptidase S1" evidence="10">
    <location>
        <begin position="46"/>
        <end position="236"/>
    </location>
</feature>
<dbReference type="InterPro" id="IPR001254">
    <property type="entry name" value="Trypsin_dom"/>
</dbReference>
<keyword evidence="1 9" id="KW-0645">Protease</keyword>
<evidence type="ECO:0000259" key="10">
    <source>
        <dbReference type="PROSITE" id="PS50240"/>
    </source>
</evidence>
<reference evidence="11 12" key="1">
    <citation type="journal article" date="2008" name="Nature">
        <title>Genome analysis of the platypus reveals unique signatures of evolution.</title>
        <authorList>
            <person name="Warren W.C."/>
            <person name="Hillier L.W."/>
            <person name="Marshall Graves J.A."/>
            <person name="Birney E."/>
            <person name="Ponting C.P."/>
            <person name="Grutzner F."/>
            <person name="Belov K."/>
            <person name="Miller W."/>
            <person name="Clarke L."/>
            <person name="Chinwalla A.T."/>
            <person name="Yang S.P."/>
            <person name="Heger A."/>
            <person name="Locke D.P."/>
            <person name="Miethke P."/>
            <person name="Waters P.D."/>
            <person name="Veyrunes F."/>
            <person name="Fulton L."/>
            <person name="Fulton B."/>
            <person name="Graves T."/>
            <person name="Wallis J."/>
            <person name="Puente X.S."/>
            <person name="Lopez-Otin C."/>
            <person name="Ordonez G.R."/>
            <person name="Eichler E.E."/>
            <person name="Chen L."/>
            <person name="Cheng Z."/>
            <person name="Deakin J.E."/>
            <person name="Alsop A."/>
            <person name="Thompson K."/>
            <person name="Kirby P."/>
            <person name="Papenfuss A.T."/>
            <person name="Wakefield M.J."/>
            <person name="Olender T."/>
            <person name="Lancet D."/>
            <person name="Huttley G.A."/>
            <person name="Smit A.F."/>
            <person name="Pask A."/>
            <person name="Temple-Smith P."/>
            <person name="Batzer M.A."/>
            <person name="Walker J.A."/>
            <person name="Konkel M.K."/>
            <person name="Harris R.S."/>
            <person name="Whittington C.M."/>
            <person name="Wong E.S."/>
            <person name="Gemmell N.J."/>
            <person name="Buschiazzo E."/>
            <person name="Vargas Jentzsch I.M."/>
            <person name="Merkel A."/>
            <person name="Schmitz J."/>
            <person name="Zemann A."/>
            <person name="Churakov G."/>
            <person name="Kriegs J.O."/>
            <person name="Brosius J."/>
            <person name="Murchison E.P."/>
            <person name="Sachidanandam R."/>
            <person name="Smith C."/>
            <person name="Hannon G.J."/>
            <person name="Tsend-Ayush E."/>
            <person name="McMillan D."/>
            <person name="Attenborough R."/>
            <person name="Rens W."/>
            <person name="Ferguson-Smith M."/>
            <person name="Lefevre C.M."/>
            <person name="Sharp J.A."/>
            <person name="Nicholas K.R."/>
            <person name="Ray D.A."/>
            <person name="Kube M."/>
            <person name="Reinhardt R."/>
            <person name="Pringle T.H."/>
            <person name="Taylor J."/>
            <person name="Jones R.C."/>
            <person name="Nixon B."/>
            <person name="Dacheux J.L."/>
            <person name="Niwa H."/>
            <person name="Sekita Y."/>
            <person name="Huang X."/>
            <person name="Stark A."/>
            <person name="Kheradpour P."/>
            <person name="Kellis M."/>
            <person name="Flicek P."/>
            <person name="Chen Y."/>
            <person name="Webber C."/>
            <person name="Hardison R."/>
            <person name="Nelson J."/>
            <person name="Hallsworth-Pepin K."/>
            <person name="Delehaunty K."/>
            <person name="Markovic C."/>
            <person name="Minx P."/>
            <person name="Feng Y."/>
            <person name="Kremitzki C."/>
            <person name="Mitreva M."/>
            <person name="Glasscock J."/>
            <person name="Wylie T."/>
            <person name="Wohldmann P."/>
            <person name="Thiru P."/>
            <person name="Nhan M.N."/>
            <person name="Pohl C.S."/>
            <person name="Smith S.M."/>
            <person name="Hou S."/>
            <person name="Nefedov M."/>
            <person name="de Jong P.J."/>
            <person name="Renfree M.B."/>
            <person name="Mardis E.R."/>
            <person name="Wilson R.K."/>
        </authorList>
    </citation>
    <scope>NUCLEOTIDE SEQUENCE [LARGE SCALE GENOMIC DNA]</scope>
    <source>
        <strain evidence="11 12">Glennie</strain>
    </source>
</reference>
<reference evidence="11" key="3">
    <citation type="submission" date="2025-09" db="UniProtKB">
        <authorList>
            <consortium name="Ensembl"/>
        </authorList>
    </citation>
    <scope>IDENTIFICATION</scope>
    <source>
        <strain evidence="11">Glennie</strain>
    </source>
</reference>
<name>F6XSU3_ORNAN</name>
<dbReference type="HOGENOM" id="CLU_006842_7_0_1"/>
<dbReference type="InterPro" id="IPR033116">
    <property type="entry name" value="TRYPSIN_SER"/>
</dbReference>
<evidence type="ECO:0000256" key="4">
    <source>
        <dbReference type="ARBA" id="ARBA00022825"/>
    </source>
</evidence>
<dbReference type="SUPFAM" id="SSF50494">
    <property type="entry name" value="Trypsin-like serine proteases"/>
    <property type="match status" value="1"/>
</dbReference>
<keyword evidence="5" id="KW-0865">Zymogen</keyword>
<dbReference type="Proteomes" id="UP000002279">
    <property type="component" value="Chromosome 2"/>
</dbReference>
<dbReference type="InterPro" id="IPR018114">
    <property type="entry name" value="TRYPSIN_HIS"/>
</dbReference>
<dbReference type="PROSITE" id="PS00135">
    <property type="entry name" value="TRYPSIN_SER"/>
    <property type="match status" value="1"/>
</dbReference>
<dbReference type="Gene3D" id="2.40.10.10">
    <property type="entry name" value="Trypsin-like serine proteases"/>
    <property type="match status" value="2"/>
</dbReference>
<dbReference type="InParanoid" id="F6XSU3"/>
<evidence type="ECO:0000313" key="11">
    <source>
        <dbReference type="Ensembl" id="ENSOANP00000016880.2"/>
    </source>
</evidence>
<dbReference type="EC" id="3.4.21.4" evidence="8"/>
<dbReference type="eggNOG" id="KOG3627">
    <property type="taxonomic scope" value="Eukaryota"/>
</dbReference>
<keyword evidence="4 9" id="KW-0720">Serine protease</keyword>
<keyword evidence="12" id="KW-1185">Reference proteome</keyword>
<evidence type="ECO:0000256" key="7">
    <source>
        <dbReference type="ARBA" id="ARBA00036320"/>
    </source>
</evidence>
<evidence type="ECO:0000256" key="5">
    <source>
        <dbReference type="ARBA" id="ARBA00023145"/>
    </source>
</evidence>
<dbReference type="AlphaFoldDB" id="F6XSU3"/>
<dbReference type="Pfam" id="PF00089">
    <property type="entry name" value="Trypsin"/>
    <property type="match status" value="1"/>
</dbReference>
<dbReference type="SMART" id="SM00020">
    <property type="entry name" value="Tryp_SPc"/>
    <property type="match status" value="1"/>
</dbReference>
<dbReference type="STRING" id="9258.ENSOANP00000016880"/>
<evidence type="ECO:0000256" key="1">
    <source>
        <dbReference type="ARBA" id="ARBA00022670"/>
    </source>
</evidence>
<keyword evidence="6" id="KW-1015">Disulfide bond</keyword>
<reference evidence="11" key="2">
    <citation type="submission" date="2025-08" db="UniProtKB">
        <authorList>
            <consortium name="Ensembl"/>
        </authorList>
    </citation>
    <scope>IDENTIFICATION</scope>
    <source>
        <strain evidence="11">Glennie</strain>
    </source>
</reference>
<evidence type="ECO:0000256" key="3">
    <source>
        <dbReference type="ARBA" id="ARBA00022801"/>
    </source>
</evidence>
<evidence type="ECO:0000256" key="2">
    <source>
        <dbReference type="ARBA" id="ARBA00022729"/>
    </source>
</evidence>
<evidence type="ECO:0000256" key="8">
    <source>
        <dbReference type="ARBA" id="ARBA00038868"/>
    </source>
</evidence>
<dbReference type="PRINTS" id="PR00722">
    <property type="entry name" value="CHYMOTRYPSIN"/>
</dbReference>
<evidence type="ECO:0000313" key="12">
    <source>
        <dbReference type="Proteomes" id="UP000002279"/>
    </source>
</evidence>
<comment type="catalytic activity">
    <reaction evidence="7">
        <text>Preferential cleavage: Arg-|-Xaa, Lys-|-Xaa.</text>
        <dbReference type="EC" id="3.4.21.4"/>
    </reaction>
</comment>
<dbReference type="MEROPS" id="S01.058"/>
<dbReference type="InterPro" id="IPR043504">
    <property type="entry name" value="Peptidase_S1_PA_chymotrypsin"/>
</dbReference>
<dbReference type="PROSITE" id="PS00134">
    <property type="entry name" value="TRYPSIN_HIS"/>
    <property type="match status" value="1"/>
</dbReference>
<protein>
    <recommendedName>
        <fullName evidence="8">trypsin</fullName>
        <ecNumber evidence="8">3.4.21.4</ecNumber>
    </recommendedName>
</protein>
<dbReference type="GO" id="GO:0006508">
    <property type="term" value="P:proteolysis"/>
    <property type="evidence" value="ECO:0000318"/>
    <property type="project" value="GO_Central"/>
</dbReference>
<dbReference type="GO" id="GO:0004252">
    <property type="term" value="F:serine-type endopeptidase activity"/>
    <property type="evidence" value="ECO:0000318"/>
    <property type="project" value="GO_Central"/>
</dbReference>
<dbReference type="Ensembl" id="ENSOANT00000016883.2">
    <property type="protein sequence ID" value="ENSOANP00000016880.2"/>
    <property type="gene ID" value="ENSOANG00000010647.3"/>
</dbReference>
<dbReference type="InterPro" id="IPR001314">
    <property type="entry name" value="Peptidase_S1A"/>
</dbReference>
<keyword evidence="2" id="KW-0732">Signal</keyword>
<dbReference type="CDD" id="cd00190">
    <property type="entry name" value="Tryp_SPc"/>
    <property type="match status" value="1"/>
</dbReference>
<evidence type="ECO:0000256" key="9">
    <source>
        <dbReference type="RuleBase" id="RU363034"/>
    </source>
</evidence>
<dbReference type="InterPro" id="IPR009003">
    <property type="entry name" value="Peptidase_S1_PA"/>
</dbReference>
<dbReference type="FunFam" id="2.40.10.10:FF:000005">
    <property type="entry name" value="Serine protease 37"/>
    <property type="match status" value="1"/>
</dbReference>
<keyword evidence="3 9" id="KW-0378">Hydrolase</keyword>